<dbReference type="InterPro" id="IPR051095">
    <property type="entry name" value="Dros_DevTransReg"/>
</dbReference>
<keyword evidence="3" id="KW-0479">Metal-binding</keyword>
<dbReference type="SUPFAM" id="SSF54695">
    <property type="entry name" value="POZ domain"/>
    <property type="match status" value="1"/>
</dbReference>
<dbReference type="InterPro" id="IPR000210">
    <property type="entry name" value="BTB/POZ_dom"/>
</dbReference>
<dbReference type="InterPro" id="IPR013087">
    <property type="entry name" value="Znf_C2H2_type"/>
</dbReference>
<feature type="compositionally biased region" description="Low complexity" evidence="4">
    <location>
        <begin position="282"/>
        <end position="296"/>
    </location>
</feature>
<dbReference type="Gene3D" id="3.30.710.10">
    <property type="entry name" value="Potassium Channel Kv1.1, Chain A"/>
    <property type="match status" value="1"/>
</dbReference>
<dbReference type="PROSITE" id="PS00028">
    <property type="entry name" value="ZINC_FINGER_C2H2_1"/>
    <property type="match status" value="2"/>
</dbReference>
<dbReference type="Pfam" id="PF00096">
    <property type="entry name" value="zf-C2H2"/>
    <property type="match status" value="1"/>
</dbReference>
<dbReference type="GO" id="GO:0048513">
    <property type="term" value="P:animal organ development"/>
    <property type="evidence" value="ECO:0007669"/>
    <property type="project" value="UniProtKB-ARBA"/>
</dbReference>
<dbReference type="PANTHER" id="PTHR23110">
    <property type="entry name" value="BTB DOMAIN TRANSCRIPTION FACTOR"/>
    <property type="match status" value="1"/>
</dbReference>
<dbReference type="GO" id="GO:0003006">
    <property type="term" value="P:developmental process involved in reproduction"/>
    <property type="evidence" value="ECO:0007669"/>
    <property type="project" value="UniProtKB-ARBA"/>
</dbReference>
<comment type="subcellular location">
    <subcellularLocation>
        <location evidence="1">Nucleus</location>
    </subcellularLocation>
</comment>
<dbReference type="SMART" id="SM00225">
    <property type="entry name" value="BTB"/>
    <property type="match status" value="1"/>
</dbReference>
<dbReference type="Pfam" id="PF00651">
    <property type="entry name" value="BTB"/>
    <property type="match status" value="1"/>
</dbReference>
<protein>
    <submittedName>
        <fullName evidence="7">Uncharacterized protein</fullName>
    </submittedName>
</protein>
<proteinExistence type="predicted"/>
<dbReference type="InterPro" id="IPR011333">
    <property type="entry name" value="SKP1/BTB/POZ_sf"/>
</dbReference>
<feature type="domain" description="C2H2-type" evidence="6">
    <location>
        <begin position="339"/>
        <end position="367"/>
    </location>
</feature>
<dbReference type="OrthoDB" id="45365at2759"/>
<accession>A0A9N9SZE6</accession>
<dbReference type="InterPro" id="IPR036236">
    <property type="entry name" value="Znf_C2H2_sf"/>
</dbReference>
<name>A0A9N9SZE6_DIABA</name>
<dbReference type="GO" id="GO:0048666">
    <property type="term" value="P:neuron development"/>
    <property type="evidence" value="ECO:0007669"/>
    <property type="project" value="UniProtKB-ARBA"/>
</dbReference>
<evidence type="ECO:0000256" key="3">
    <source>
        <dbReference type="PROSITE-ProRule" id="PRU00042"/>
    </source>
</evidence>
<evidence type="ECO:0000313" key="8">
    <source>
        <dbReference type="Proteomes" id="UP001153709"/>
    </source>
</evidence>
<keyword evidence="2" id="KW-0539">Nucleus</keyword>
<sequence length="396" mass="44798">MTSKHFCLKWNKFESNILSAFESLQNTEDLADVTLTCEGINIKAHKFILSACSPYFRTIFKENPCPHPIVILKDVAHADLMAIINFMYHGEVTVSEEQFASFLNTAVVLQVLGLIDNEETHQKKHPCPAKKLKNISDCQESPQKKPKMTPPKPKKVIAASSGLDEPTQILNSRNSSSPSQFEVVEVGNVKTEEGSINEYDVSENVEVVVEDKNEQGSILEAALEVRDKPSSILEQSLTAQAGKSPSSHMFHSEKSMLPDLPPKTIYILRKPPEADQEKRTYKSSSESSTSPSTFEYPSEFLQQRIRTEDHPENFDVMIKEMNQRNANVEIQPHHSSQCGNCPHCGKIYSNQSALKYHVRLVHSDLTNMYCCHLCPESFDYREGFKKHMAEVHLMRN</sequence>
<evidence type="ECO:0000259" key="5">
    <source>
        <dbReference type="PROSITE" id="PS50097"/>
    </source>
</evidence>
<keyword evidence="8" id="KW-1185">Reference proteome</keyword>
<keyword evidence="3" id="KW-0863">Zinc-finger</keyword>
<feature type="region of interest" description="Disordered" evidence="4">
    <location>
        <begin position="271"/>
        <end position="296"/>
    </location>
</feature>
<keyword evidence="3" id="KW-0862">Zinc</keyword>
<dbReference type="SUPFAM" id="SSF57667">
    <property type="entry name" value="beta-beta-alpha zinc fingers"/>
    <property type="match status" value="1"/>
</dbReference>
<dbReference type="Gene3D" id="3.30.160.60">
    <property type="entry name" value="Classic Zinc Finger"/>
    <property type="match status" value="1"/>
</dbReference>
<organism evidence="7 8">
    <name type="scientific">Diabrotica balteata</name>
    <name type="common">Banded cucumber beetle</name>
    <dbReference type="NCBI Taxonomy" id="107213"/>
    <lineage>
        <taxon>Eukaryota</taxon>
        <taxon>Metazoa</taxon>
        <taxon>Ecdysozoa</taxon>
        <taxon>Arthropoda</taxon>
        <taxon>Hexapoda</taxon>
        <taxon>Insecta</taxon>
        <taxon>Pterygota</taxon>
        <taxon>Neoptera</taxon>
        <taxon>Endopterygota</taxon>
        <taxon>Coleoptera</taxon>
        <taxon>Polyphaga</taxon>
        <taxon>Cucujiformia</taxon>
        <taxon>Chrysomeloidea</taxon>
        <taxon>Chrysomelidae</taxon>
        <taxon>Galerucinae</taxon>
        <taxon>Diabroticina</taxon>
        <taxon>Diabroticites</taxon>
        <taxon>Diabrotica</taxon>
    </lineage>
</organism>
<evidence type="ECO:0000313" key="7">
    <source>
        <dbReference type="EMBL" id="CAG9833801.1"/>
    </source>
</evidence>
<dbReference type="SMART" id="SM00355">
    <property type="entry name" value="ZnF_C2H2"/>
    <property type="match status" value="2"/>
</dbReference>
<feature type="compositionally biased region" description="Basic residues" evidence="4">
    <location>
        <begin position="144"/>
        <end position="155"/>
    </location>
</feature>
<feature type="region of interest" description="Disordered" evidence="4">
    <location>
        <begin position="134"/>
        <end position="156"/>
    </location>
</feature>
<evidence type="ECO:0000256" key="1">
    <source>
        <dbReference type="ARBA" id="ARBA00004123"/>
    </source>
</evidence>
<gene>
    <name evidence="7" type="ORF">DIABBA_LOCUS7174</name>
</gene>
<reference evidence="7" key="1">
    <citation type="submission" date="2022-01" db="EMBL/GenBank/DDBJ databases">
        <authorList>
            <person name="King R."/>
        </authorList>
    </citation>
    <scope>NUCLEOTIDE SEQUENCE</scope>
</reference>
<dbReference type="Proteomes" id="UP001153709">
    <property type="component" value="Chromosome 4"/>
</dbReference>
<feature type="domain" description="BTB" evidence="5">
    <location>
        <begin position="31"/>
        <end position="96"/>
    </location>
</feature>
<feature type="domain" description="C2H2-type" evidence="6">
    <location>
        <begin position="369"/>
        <end position="396"/>
    </location>
</feature>
<dbReference type="PROSITE" id="PS50157">
    <property type="entry name" value="ZINC_FINGER_C2H2_2"/>
    <property type="match status" value="2"/>
</dbReference>
<dbReference type="GO" id="GO:0006357">
    <property type="term" value="P:regulation of transcription by RNA polymerase II"/>
    <property type="evidence" value="ECO:0007669"/>
    <property type="project" value="TreeGrafter"/>
</dbReference>
<dbReference type="GO" id="GO:0008270">
    <property type="term" value="F:zinc ion binding"/>
    <property type="evidence" value="ECO:0007669"/>
    <property type="project" value="UniProtKB-KW"/>
</dbReference>
<evidence type="ECO:0000256" key="2">
    <source>
        <dbReference type="ARBA" id="ARBA00023242"/>
    </source>
</evidence>
<evidence type="ECO:0000259" key="6">
    <source>
        <dbReference type="PROSITE" id="PS50157"/>
    </source>
</evidence>
<dbReference type="PANTHER" id="PTHR23110:SF99">
    <property type="entry name" value="BROAD-COMPLEX CORE PROTEIN ISOFORM 6"/>
    <property type="match status" value="1"/>
</dbReference>
<evidence type="ECO:0000256" key="4">
    <source>
        <dbReference type="SAM" id="MobiDB-lite"/>
    </source>
</evidence>
<dbReference type="AlphaFoldDB" id="A0A9N9SZE6"/>
<dbReference type="PROSITE" id="PS50097">
    <property type="entry name" value="BTB"/>
    <property type="match status" value="1"/>
</dbReference>
<dbReference type="GO" id="GO:0005634">
    <property type="term" value="C:nucleus"/>
    <property type="evidence" value="ECO:0007669"/>
    <property type="project" value="UniProtKB-SubCell"/>
</dbReference>
<dbReference type="EMBL" id="OU898279">
    <property type="protein sequence ID" value="CAG9833801.1"/>
    <property type="molecule type" value="Genomic_DNA"/>
</dbReference>
<dbReference type="CDD" id="cd18315">
    <property type="entry name" value="BTB_POZ_BAB-like"/>
    <property type="match status" value="1"/>
</dbReference>
<feature type="compositionally biased region" description="Basic and acidic residues" evidence="4">
    <location>
        <begin position="271"/>
        <end position="280"/>
    </location>
</feature>